<reference evidence="8" key="1">
    <citation type="submission" date="2025-08" db="UniProtKB">
        <authorList>
            <consortium name="RefSeq"/>
        </authorList>
    </citation>
    <scope>IDENTIFICATION</scope>
    <source>
        <tissue evidence="8">Muscle</tissue>
    </source>
</reference>
<feature type="domain" description="SKI/SNO/DAC" evidence="6">
    <location>
        <begin position="121"/>
        <end position="225"/>
    </location>
</feature>
<feature type="compositionally biased region" description="Basic and acidic residues" evidence="5">
    <location>
        <begin position="422"/>
        <end position="434"/>
    </location>
</feature>
<dbReference type="RefSeq" id="XP_022236703.1">
    <property type="nucleotide sequence ID" value="XM_022380995.1"/>
</dbReference>
<keyword evidence="7" id="KW-1185">Reference proteome</keyword>
<dbReference type="InterPro" id="IPR037000">
    <property type="entry name" value="Ski_DNA-bd_sf"/>
</dbReference>
<protein>
    <submittedName>
        <fullName evidence="8">Dachshund homolog 1-like isoform X1</fullName>
    </submittedName>
</protein>
<feature type="compositionally biased region" description="Basic and acidic residues" evidence="5">
    <location>
        <begin position="345"/>
        <end position="361"/>
    </location>
</feature>
<feature type="region of interest" description="Disordered" evidence="5">
    <location>
        <begin position="1"/>
        <end position="70"/>
    </location>
</feature>
<feature type="region of interest" description="Disordered" evidence="5">
    <location>
        <begin position="408"/>
        <end position="441"/>
    </location>
</feature>
<keyword evidence="4" id="KW-0175">Coiled coil</keyword>
<comment type="subcellular location">
    <subcellularLocation>
        <location evidence="1">Nucleus</location>
    </subcellularLocation>
</comment>
<dbReference type="Proteomes" id="UP000694941">
    <property type="component" value="Unplaced"/>
</dbReference>
<accession>A0ABM1RZ98</accession>
<dbReference type="GeneID" id="106475810"/>
<dbReference type="InterPro" id="IPR009061">
    <property type="entry name" value="DNA-bd_dom_put_sf"/>
</dbReference>
<feature type="compositionally biased region" description="Low complexity" evidence="5">
    <location>
        <begin position="56"/>
        <end position="70"/>
    </location>
</feature>
<dbReference type="Gene3D" id="3.10.260.20">
    <property type="entry name" value="Ski"/>
    <property type="match status" value="1"/>
</dbReference>
<dbReference type="CDD" id="cd21081">
    <property type="entry name" value="DHD_Dac"/>
    <property type="match status" value="1"/>
</dbReference>
<evidence type="ECO:0000256" key="5">
    <source>
        <dbReference type="SAM" id="MobiDB-lite"/>
    </source>
</evidence>
<organism evidence="7 8">
    <name type="scientific">Limulus polyphemus</name>
    <name type="common">Atlantic horseshoe crab</name>
    <dbReference type="NCBI Taxonomy" id="6850"/>
    <lineage>
        <taxon>Eukaryota</taxon>
        <taxon>Metazoa</taxon>
        <taxon>Ecdysozoa</taxon>
        <taxon>Arthropoda</taxon>
        <taxon>Chelicerata</taxon>
        <taxon>Merostomata</taxon>
        <taxon>Xiphosura</taxon>
        <taxon>Limulidae</taxon>
        <taxon>Limulus</taxon>
    </lineage>
</organism>
<evidence type="ECO:0000256" key="4">
    <source>
        <dbReference type="SAM" id="Coils"/>
    </source>
</evidence>
<feature type="compositionally biased region" description="Polar residues" evidence="5">
    <location>
        <begin position="1"/>
        <end position="11"/>
    </location>
</feature>
<dbReference type="PANTHER" id="PTHR12577:SF6">
    <property type="entry name" value="DACHSHUND, ISOFORM B"/>
    <property type="match status" value="1"/>
</dbReference>
<evidence type="ECO:0000259" key="6">
    <source>
        <dbReference type="Pfam" id="PF02437"/>
    </source>
</evidence>
<evidence type="ECO:0000256" key="1">
    <source>
        <dbReference type="ARBA" id="ARBA00004123"/>
    </source>
</evidence>
<proteinExistence type="inferred from homology"/>
<keyword evidence="2" id="KW-0539">Nucleus</keyword>
<dbReference type="InterPro" id="IPR003380">
    <property type="entry name" value="SKI/SNO/DAC"/>
</dbReference>
<sequence>MEGGSTTSTYMSGHLPPGAPLTKTDEDILRDAYQLDQNLPNVPGGSPPPGQTLTNSSASGSLSLASEASPPGHPALAEVVFSQYSPPCKTVSARDDLSPEFHLAPSTGSRTFNYGVEATLSSPSAVVEGVQECRLIDFHGAKLAAFRVNGEDLLCLPQAFDLFLKHLVGGLHTVYTKLKRLDITPIVCNVEQVRLLRGLGAIQPGVNRCKLLSCKDFEVLYRDCTTARFRLQHPLFFDVTGFLLSSCRPGRPPKRTSMVGLSNNSTTGLKKGRIEDAYDGDRNVRNHRDKPIMHQNNYNHHIAAQAAVAAANGVASHLNPFSFMAQVSHSSLFASNVSISSNSHSQEHRNDASGSKDRNRQDINSFNRLREDRPPELLIGHFKTYNRHNRRGKNATYLNGATGNAHLSGLNLSQTSGLEEENTGRKNDLKYSDDYKDDDDIYSDDDYEFQKNEDYIDSPDVSSRDHFSQYDFIIPVASGFPSGPGESSIETLLRNIQGLLKVAADNARHQDRQVNLEKAELKMEIVREKELRDNLEKQLLEEQKIRLIYQKRLKKERRTRRRLHEQFQVEVQKRTHCEEAFRNSSVETLRLLNESLTDNVEKERNTRNEIEKKIQDSSVPISVGVP</sequence>
<name>A0ABM1RZ98_LIMPO</name>
<dbReference type="SUPFAM" id="SSF46955">
    <property type="entry name" value="Putative DNA-binding domain"/>
    <property type="match status" value="1"/>
</dbReference>
<feature type="coiled-coil region" evidence="4">
    <location>
        <begin position="518"/>
        <end position="545"/>
    </location>
</feature>
<evidence type="ECO:0000256" key="2">
    <source>
        <dbReference type="ARBA" id="ARBA00023242"/>
    </source>
</evidence>
<dbReference type="InterPro" id="IPR052417">
    <property type="entry name" value="Dachshund_domain"/>
</dbReference>
<evidence type="ECO:0000256" key="3">
    <source>
        <dbReference type="ARBA" id="ARBA00038192"/>
    </source>
</evidence>
<dbReference type="PANTHER" id="PTHR12577">
    <property type="entry name" value="DACHSHUND"/>
    <property type="match status" value="1"/>
</dbReference>
<gene>
    <name evidence="8" type="primary">LOC106475810</name>
</gene>
<feature type="coiled-coil region" evidence="4">
    <location>
        <begin position="586"/>
        <end position="613"/>
    </location>
</feature>
<feature type="region of interest" description="Disordered" evidence="5">
    <location>
        <begin position="340"/>
        <end position="370"/>
    </location>
</feature>
<comment type="similarity">
    <text evidence="3">Belongs to the DACH/dachshund family.</text>
</comment>
<dbReference type="Pfam" id="PF02437">
    <property type="entry name" value="Ski_Sno_DHD"/>
    <property type="match status" value="1"/>
</dbReference>
<evidence type="ECO:0000313" key="7">
    <source>
        <dbReference type="Proteomes" id="UP000694941"/>
    </source>
</evidence>
<evidence type="ECO:0000313" key="8">
    <source>
        <dbReference type="RefSeq" id="XP_022236703.1"/>
    </source>
</evidence>